<gene>
    <name evidence="6" type="primary">pfp</name>
    <name evidence="8" type="ORF">H8Z77_05945</name>
</gene>
<feature type="binding site" evidence="6">
    <location>
        <begin position="142"/>
        <end position="144"/>
    </location>
    <ligand>
        <name>substrate</name>
    </ligand>
</feature>
<evidence type="ECO:0000259" key="7">
    <source>
        <dbReference type="Pfam" id="PF00365"/>
    </source>
</evidence>
<feature type="site" description="Important for catalytic activity and substrate specificity; stabilizes the transition state when the phosphoryl donor is PPi; prevents ATP from binding by mimicking the alpha-phosphate group of ATP" evidence="6">
    <location>
        <position position="115"/>
    </location>
</feature>
<feature type="domain" description="Phosphofructokinase" evidence="7">
    <location>
        <begin position="5"/>
        <end position="300"/>
    </location>
</feature>
<keyword evidence="5 6" id="KW-0460">Magnesium</keyword>
<dbReference type="HAMAP" id="MF_01978">
    <property type="entry name" value="Phosphofructokinase_II_B2"/>
    <property type="match status" value="1"/>
</dbReference>
<accession>A0ABR7IQY8</accession>
<dbReference type="EC" id="2.7.1.90" evidence="6"/>
<comment type="caution">
    <text evidence="8">The sequence shown here is derived from an EMBL/GenBank/DDBJ whole genome shotgun (WGS) entry which is preliminary data.</text>
</comment>
<comment type="pathway">
    <text evidence="6">Carbohydrate degradation; glycolysis; D-glyceraldehyde 3-phosphate and glycerone phosphate from D-glucose: step 3/4.</text>
</comment>
<feature type="binding site" evidence="6">
    <location>
        <position position="13"/>
    </location>
    <ligand>
        <name>diphosphate</name>
        <dbReference type="ChEBI" id="CHEBI:33019"/>
    </ligand>
</feature>
<proteinExistence type="inferred from homology"/>
<comment type="similarity">
    <text evidence="6">Belongs to the phosphofructokinase type A (PFKA) family. PPi-dependent PFK group II subfamily. Clade 'B2' sub-subfamily.</text>
</comment>
<evidence type="ECO:0000256" key="1">
    <source>
        <dbReference type="ARBA" id="ARBA00001946"/>
    </source>
</evidence>
<dbReference type="Gene3D" id="3.40.50.450">
    <property type="match status" value="1"/>
</dbReference>
<keyword evidence="2 6" id="KW-0808">Transferase</keyword>
<sequence length="405" mass="44559">MKIGNIVVGQSGGPTSAINASLAGVFQAAKDLGAEKIYGMRHGIEGILKEEFINLSQTLGSDSKVQLLKITPSSALGSCRYKLPKVEKDEQTYQKIFDILKKYDISHFFYIGGNDSMDTIQKLSSYGARIGSNITFIGIPKTIDNDLPLTDHTPGYGSAAKYIAAATKEVIYDASVYPFPAVTIMEIMGRDAGWLTAASSLSRGEDCDGPDLIYLPERPFDVEQFVDNVKEKMSQKYAVVIAVSEGLRDATGTYICDSLASKKVDAFGHRQLECTGKALTNMLEVLHCKTRAIELNTLQRCAAHMLSKTDIDESFQSGYEGVMAASKGETGKMVTFHRISNTPYQLEYRLSDINLIANQQRSVPGKYITKGGTDVSDSIREYIEPLIQGEYTPQYKNGVPSYFRF</sequence>
<protein>
    <recommendedName>
        <fullName evidence="6">Pyrophosphate--fructose 6-phosphate 1-phosphotransferase</fullName>
        <ecNumber evidence="6">2.7.1.90</ecNumber>
    </recommendedName>
    <alternativeName>
        <fullName evidence="6">6-phosphofructokinase, pyrophosphate dependent</fullName>
    </alternativeName>
    <alternativeName>
        <fullName evidence="6">PPi-dependent phosphofructokinase</fullName>
        <shortName evidence="6">PPi-PFK</shortName>
    </alternativeName>
    <alternativeName>
        <fullName evidence="6">Pyrophosphate-dependent 6-phosphofructose-1-kinase</fullName>
    </alternativeName>
</protein>
<feature type="active site" description="Proton acceptor" evidence="6">
    <location>
        <position position="144"/>
    </location>
</feature>
<dbReference type="RefSeq" id="WP_186996469.1">
    <property type="nucleotide sequence ID" value="NZ_JACOQK010000001.1"/>
</dbReference>
<comment type="caution">
    <text evidence="6">Lacks conserved residue(s) required for the propagation of feature annotation.</text>
</comment>
<reference evidence="8 9" key="1">
    <citation type="submission" date="2020-08" db="EMBL/GenBank/DDBJ databases">
        <title>Genome public.</title>
        <authorList>
            <person name="Liu C."/>
            <person name="Sun Q."/>
        </authorList>
    </citation>
    <scope>NUCLEOTIDE SEQUENCE [LARGE SCALE GENOMIC DNA]</scope>
    <source>
        <strain evidence="8 9">NSJ-27</strain>
    </source>
</reference>
<dbReference type="InterPro" id="IPR022953">
    <property type="entry name" value="ATP_PFK"/>
</dbReference>
<dbReference type="PRINTS" id="PR00476">
    <property type="entry name" value="PHFRCTKINASE"/>
</dbReference>
<feature type="binding site" evidence="6">
    <location>
        <position position="114"/>
    </location>
    <ligand>
        <name>Mg(2+)</name>
        <dbReference type="ChEBI" id="CHEBI:18420"/>
        <note>catalytic</note>
    </ligand>
</feature>
<evidence type="ECO:0000256" key="2">
    <source>
        <dbReference type="ARBA" id="ARBA00022679"/>
    </source>
</evidence>
<dbReference type="NCBIfam" id="NF010675">
    <property type="entry name" value="PRK14072.1"/>
    <property type="match status" value="1"/>
</dbReference>
<comment type="activity regulation">
    <text evidence="6">Non-allosteric.</text>
</comment>
<keyword evidence="6" id="KW-0963">Cytoplasm</keyword>
<comment type="cofactor">
    <cofactor evidence="1 6">
        <name>Mg(2+)</name>
        <dbReference type="ChEBI" id="CHEBI:18420"/>
    </cofactor>
</comment>
<dbReference type="InterPro" id="IPR011404">
    <property type="entry name" value="PPi-PFK"/>
</dbReference>
<comment type="subunit">
    <text evidence="6">Homodimer.</text>
</comment>
<feature type="binding site" evidence="6">
    <location>
        <position position="245"/>
    </location>
    <ligand>
        <name>substrate</name>
    </ligand>
</feature>
<evidence type="ECO:0000256" key="4">
    <source>
        <dbReference type="ARBA" id="ARBA00022777"/>
    </source>
</evidence>
<evidence type="ECO:0000256" key="6">
    <source>
        <dbReference type="HAMAP-Rule" id="MF_01978"/>
    </source>
</evidence>
<keyword evidence="6" id="KW-0324">Glycolysis</keyword>
<dbReference type="Proteomes" id="UP000649151">
    <property type="component" value="Unassembled WGS sequence"/>
</dbReference>
<dbReference type="Pfam" id="PF00365">
    <property type="entry name" value="PFK"/>
    <property type="match status" value="1"/>
</dbReference>
<dbReference type="SUPFAM" id="SSF53784">
    <property type="entry name" value="Phosphofructokinase"/>
    <property type="match status" value="1"/>
</dbReference>
<evidence type="ECO:0000313" key="8">
    <source>
        <dbReference type="EMBL" id="MBC5787564.1"/>
    </source>
</evidence>
<dbReference type="Gene3D" id="3.40.50.460">
    <property type="entry name" value="Phosphofructokinase domain"/>
    <property type="match status" value="1"/>
</dbReference>
<evidence type="ECO:0000256" key="5">
    <source>
        <dbReference type="ARBA" id="ARBA00022842"/>
    </source>
</evidence>
<dbReference type="InterPro" id="IPR000023">
    <property type="entry name" value="Phosphofructokinase_dom"/>
</dbReference>
<comment type="subcellular location">
    <subcellularLocation>
        <location evidence="6">Cytoplasm</location>
    </subcellularLocation>
</comment>
<dbReference type="InterPro" id="IPR050929">
    <property type="entry name" value="PFKA"/>
</dbReference>
<dbReference type="PIRSF" id="PIRSF036483">
    <property type="entry name" value="PFK_XF0274"/>
    <property type="match status" value="1"/>
</dbReference>
<keyword evidence="4 6" id="KW-0418">Kinase</keyword>
<evidence type="ECO:0000256" key="3">
    <source>
        <dbReference type="ARBA" id="ARBA00022723"/>
    </source>
</evidence>
<dbReference type="EMBL" id="JACOQK010000001">
    <property type="protein sequence ID" value="MBC5787564.1"/>
    <property type="molecule type" value="Genomic_DNA"/>
</dbReference>
<keyword evidence="3 6" id="KW-0479">Metal-binding</keyword>
<feature type="site" description="Important for catalytic activity; stabilizes the transition state when the phosphoryl donor is PPi" evidence="6">
    <location>
        <position position="141"/>
    </location>
</feature>
<evidence type="ECO:0000313" key="9">
    <source>
        <dbReference type="Proteomes" id="UP000649151"/>
    </source>
</evidence>
<feature type="binding site" evidence="6">
    <location>
        <begin position="188"/>
        <end position="190"/>
    </location>
    <ligand>
        <name>substrate</name>
    </ligand>
</feature>
<dbReference type="PANTHER" id="PTHR45770">
    <property type="entry name" value="ATP-DEPENDENT 6-PHOSPHOFRUCTOKINASE 1"/>
    <property type="match status" value="1"/>
</dbReference>
<keyword evidence="9" id="KW-1185">Reference proteome</keyword>
<organism evidence="8 9">
    <name type="scientific">Clostridium facile</name>
    <dbReference type="NCBI Taxonomy" id="2763035"/>
    <lineage>
        <taxon>Bacteria</taxon>
        <taxon>Bacillati</taxon>
        <taxon>Bacillota</taxon>
        <taxon>Clostridia</taxon>
        <taxon>Eubacteriales</taxon>
        <taxon>Clostridiaceae</taxon>
        <taxon>Clostridium</taxon>
    </lineage>
</organism>
<dbReference type="InterPro" id="IPR035966">
    <property type="entry name" value="PKF_sf"/>
</dbReference>
<name>A0ABR7IQY8_9CLOT</name>
<comment type="function">
    <text evidence="6">Catalyzes the phosphorylation of D-fructose 6-phosphate, the first committing step of glycolysis. Uses inorganic phosphate (PPi) as phosphoryl donor instead of ATP like common ATP-dependent phosphofructokinases (ATP-PFKs), which renders the reaction reversible, and can thus function both in glycolysis and gluconeogenesis. Consistently, PPi-PFK can replace the enzymes of both the forward (ATP-PFK) and reverse (fructose-bisphosphatase (FBPase)) reactions.</text>
</comment>
<comment type="catalytic activity">
    <reaction evidence="6">
        <text>beta-D-fructose 6-phosphate + diphosphate = beta-D-fructose 1,6-bisphosphate + phosphate + H(+)</text>
        <dbReference type="Rhea" id="RHEA:13613"/>
        <dbReference type="ChEBI" id="CHEBI:15378"/>
        <dbReference type="ChEBI" id="CHEBI:32966"/>
        <dbReference type="ChEBI" id="CHEBI:33019"/>
        <dbReference type="ChEBI" id="CHEBI:43474"/>
        <dbReference type="ChEBI" id="CHEBI:57634"/>
        <dbReference type="EC" id="2.7.1.90"/>
    </reaction>
</comment>